<dbReference type="PROSITE" id="PS00059">
    <property type="entry name" value="ADH_ZINC"/>
    <property type="match status" value="1"/>
</dbReference>
<dbReference type="SUPFAM" id="SSF51735">
    <property type="entry name" value="NAD(P)-binding Rossmann-fold domains"/>
    <property type="match status" value="2"/>
</dbReference>
<evidence type="ECO:0000256" key="9">
    <source>
        <dbReference type="ARBA" id="ARBA00024843"/>
    </source>
</evidence>
<dbReference type="GO" id="GO:0008270">
    <property type="term" value="F:zinc ion binding"/>
    <property type="evidence" value="ECO:0007669"/>
    <property type="project" value="InterPro"/>
</dbReference>
<evidence type="ECO:0000256" key="7">
    <source>
        <dbReference type="ARBA" id="ARBA00023002"/>
    </source>
</evidence>
<dbReference type="PROSITE" id="PS00061">
    <property type="entry name" value="ADH_SHORT"/>
    <property type="match status" value="1"/>
</dbReference>
<dbReference type="Pfam" id="PF08240">
    <property type="entry name" value="ADH_N"/>
    <property type="match status" value="1"/>
</dbReference>
<keyword evidence="4 17" id="KW-0862">Zinc</keyword>
<comment type="cofactor">
    <cofactor evidence="1 17">
        <name>Zn(2+)</name>
        <dbReference type="ChEBI" id="CHEBI:29105"/>
    </cofactor>
</comment>
<feature type="domain" description="Enoyl reductase (ER)" evidence="18">
    <location>
        <begin position="268"/>
        <end position="592"/>
    </location>
</feature>
<dbReference type="InterPro" id="IPR011032">
    <property type="entry name" value="GroES-like_sf"/>
</dbReference>
<dbReference type="Pfam" id="PF00107">
    <property type="entry name" value="ADH_zinc_N"/>
    <property type="match status" value="1"/>
</dbReference>
<evidence type="ECO:0000256" key="5">
    <source>
        <dbReference type="ARBA" id="ARBA00022857"/>
    </source>
</evidence>
<reference evidence="19 20" key="1">
    <citation type="journal article" date="2018" name="PLoS Pathog.">
        <title>Evolution of structural diversity of trichothecenes, a family of toxins produced by plant pathogenic and entomopathogenic fungi.</title>
        <authorList>
            <person name="Proctor R.H."/>
            <person name="McCormick S.P."/>
            <person name="Kim H.S."/>
            <person name="Cardoza R.E."/>
            <person name="Stanley A.M."/>
            <person name="Lindo L."/>
            <person name="Kelly A."/>
            <person name="Brown D.W."/>
            <person name="Lee T."/>
            <person name="Vaughan M.M."/>
            <person name="Alexander N.J."/>
            <person name="Busman M."/>
            <person name="Gutierrez S."/>
        </authorList>
    </citation>
    <scope>NUCLEOTIDE SEQUENCE [LARGE SCALE GENOMIC DNA]</scope>
    <source>
        <strain evidence="19 20">NRRL 20695</strain>
    </source>
</reference>
<dbReference type="FunFam" id="3.40.50.720:FF:000068">
    <property type="entry name" value="Sorbitol dehydrogenase"/>
    <property type="match status" value="1"/>
</dbReference>
<dbReference type="EMBL" id="PXOG01000035">
    <property type="protein sequence ID" value="RGP80116.1"/>
    <property type="molecule type" value="Genomic_DNA"/>
</dbReference>
<evidence type="ECO:0000256" key="16">
    <source>
        <dbReference type="ARBA" id="ARBA00049317"/>
    </source>
</evidence>
<dbReference type="PRINTS" id="PR00081">
    <property type="entry name" value="GDHRDH"/>
</dbReference>
<proteinExistence type="inferred from homology"/>
<keyword evidence="8" id="KW-0520">NAD</keyword>
<comment type="pathway">
    <text evidence="10">Carbohydrate degradation; L-arabinose degradation via L-arabinitol; D-xylulose 5-phosphate from L-arabinose (fungal route): step 4/5.</text>
</comment>
<dbReference type="InterPro" id="IPR036291">
    <property type="entry name" value="NAD(P)-bd_dom_sf"/>
</dbReference>
<comment type="similarity">
    <text evidence="2 17">Belongs to the zinc-containing alcohol dehydrogenase family.</text>
</comment>
<keyword evidence="5" id="KW-0521">NADP</keyword>
<dbReference type="Proteomes" id="UP000266234">
    <property type="component" value="Unassembled WGS sequence"/>
</dbReference>
<dbReference type="Pfam" id="PF13561">
    <property type="entry name" value="adh_short_C2"/>
    <property type="match status" value="1"/>
</dbReference>
<name>A0A395T6N1_9HYPO</name>
<evidence type="ECO:0000256" key="1">
    <source>
        <dbReference type="ARBA" id="ARBA00001947"/>
    </source>
</evidence>
<keyword evidence="6" id="KW-0119">Carbohydrate metabolism</keyword>
<evidence type="ECO:0000256" key="13">
    <source>
        <dbReference type="ARBA" id="ARBA00037881"/>
    </source>
</evidence>
<dbReference type="GO" id="GO:0019568">
    <property type="term" value="P:arabinose catabolic process"/>
    <property type="evidence" value="ECO:0007669"/>
    <property type="project" value="UniProtKB-KW"/>
</dbReference>
<comment type="function">
    <text evidence="9">Xylitol dehydrogenase which catalyzes the conversion of xylitol to D-xylulose. Xylose is a major component of hemicelluloses such as xylan. Most fungi utilize D-xylose via three enzymatic reactions, xylose reductase (XR), xylitol dehydrogenase (XDH), and xylulokinase, to form xylulose 5-phosphate, which enters pentose phosphate pathway.</text>
</comment>
<evidence type="ECO:0000256" key="14">
    <source>
        <dbReference type="ARBA" id="ARBA00038954"/>
    </source>
</evidence>
<comment type="pathway">
    <text evidence="13">Carbohydrate degradation; L-arabinose degradation via L-arabinitol; D-xylulose 5-phosphate from L-arabinose (fungal route): step 2/5.</text>
</comment>
<accession>A0A395T6N1</accession>
<dbReference type="InterPro" id="IPR013149">
    <property type="entry name" value="ADH-like_C"/>
</dbReference>
<dbReference type="InterPro" id="IPR020904">
    <property type="entry name" value="Sc_DH/Rdtase_CS"/>
</dbReference>
<keyword evidence="6" id="KW-0054">Arabinose catabolism</keyword>
<keyword evidence="20" id="KW-1185">Reference proteome</keyword>
<keyword evidence="3 17" id="KW-0479">Metal-binding</keyword>
<dbReference type="GO" id="GO:0006062">
    <property type="term" value="P:sorbitol catabolic process"/>
    <property type="evidence" value="ECO:0007669"/>
    <property type="project" value="TreeGrafter"/>
</dbReference>
<dbReference type="EC" id="1.1.1.12" evidence="14"/>
<comment type="caution">
    <text evidence="19">The sequence shown here is derived from an EMBL/GenBank/DDBJ whole genome shotgun (WGS) entry which is preliminary data.</text>
</comment>
<evidence type="ECO:0000256" key="17">
    <source>
        <dbReference type="RuleBase" id="RU361277"/>
    </source>
</evidence>
<dbReference type="GO" id="GO:0050019">
    <property type="term" value="F:L-arabinitol 4-dehydrogenase activity"/>
    <property type="evidence" value="ECO:0007669"/>
    <property type="project" value="UniProtKB-EC"/>
</dbReference>
<evidence type="ECO:0000256" key="10">
    <source>
        <dbReference type="ARBA" id="ARBA00025713"/>
    </source>
</evidence>
<evidence type="ECO:0000256" key="12">
    <source>
        <dbReference type="ARBA" id="ARBA00030139"/>
    </source>
</evidence>
<protein>
    <recommendedName>
        <fullName evidence="15">L-arabinitol 4-dehydrogenase</fullName>
        <ecNumber evidence="14">1.1.1.12</ecNumber>
        <ecNumber evidence="11">1.1.1.9</ecNumber>
    </recommendedName>
    <alternativeName>
        <fullName evidence="12">Xylitol dehydrogenase A</fullName>
    </alternativeName>
</protein>
<evidence type="ECO:0000256" key="8">
    <source>
        <dbReference type="ARBA" id="ARBA00023027"/>
    </source>
</evidence>
<dbReference type="InterPro" id="IPR013154">
    <property type="entry name" value="ADH-like_N"/>
</dbReference>
<evidence type="ECO:0000313" key="19">
    <source>
        <dbReference type="EMBL" id="RGP80116.1"/>
    </source>
</evidence>
<dbReference type="GO" id="GO:0003939">
    <property type="term" value="F:L-iditol 2-dehydrogenase (NAD+) activity"/>
    <property type="evidence" value="ECO:0007669"/>
    <property type="project" value="TreeGrafter"/>
</dbReference>
<dbReference type="SMART" id="SM00829">
    <property type="entry name" value="PKS_ER"/>
    <property type="match status" value="1"/>
</dbReference>
<comment type="catalytic activity">
    <reaction evidence="16">
        <text>L-arabinitol + NAD(+) = L-xylulose + NADH + H(+)</text>
        <dbReference type="Rhea" id="RHEA:16381"/>
        <dbReference type="ChEBI" id="CHEBI:15378"/>
        <dbReference type="ChEBI" id="CHEBI:17399"/>
        <dbReference type="ChEBI" id="CHEBI:18403"/>
        <dbReference type="ChEBI" id="CHEBI:57540"/>
        <dbReference type="ChEBI" id="CHEBI:57945"/>
        <dbReference type="EC" id="1.1.1.12"/>
    </reaction>
</comment>
<evidence type="ECO:0000256" key="3">
    <source>
        <dbReference type="ARBA" id="ARBA00022723"/>
    </source>
</evidence>
<dbReference type="InterPro" id="IPR020843">
    <property type="entry name" value="ER"/>
</dbReference>
<keyword evidence="7" id="KW-0560">Oxidoreductase</keyword>
<dbReference type="GO" id="GO:0046526">
    <property type="term" value="F:D-xylulose reductase activity"/>
    <property type="evidence" value="ECO:0007669"/>
    <property type="project" value="UniProtKB-EC"/>
</dbReference>
<dbReference type="InterPro" id="IPR045306">
    <property type="entry name" value="SDH-like"/>
</dbReference>
<dbReference type="PANTHER" id="PTHR43161">
    <property type="entry name" value="SORBITOL DEHYDROGENASE"/>
    <property type="match status" value="1"/>
</dbReference>
<sequence length="599" mass="65216">MSMSVEDATKVRDGFPKPFPNIPSNVVEQFRLNGKVCVVNGAADGLGYAVAEGYAEAGGNVALWYNSNDAAIEKARSLSEQHGIKASAYKVDVSDAQQIQDSLKKVLDDFGKIDIYVANAGMAISKPILEQTIEEYKKQMSVNVDGVVYSAKYAGEIFKRQGFGNFIITSSMSAHIVNVPTDQPVYNGSKAFITHFGKSLAREWREFARVNIVSPGFFDTKMGASPEALNEAYRMAVLGRQGHVKEIKGLISLEFSQKNQIFFLRLRKRCEAYYFIFSSRIIDSNQVHFWTEGGFARKVSEQHPLVMGHEASGTIHKVGPSVSQLKPGDRVAIEPGFSCKSCSYCKSGRYNLCRDMKFAADPPSTHGTLSRFFKIPEDFAYKLPDSISLKEAVLVEPLGVAVHGVRLADIRPGQDVIVQGAGTVGCLTAATAKAYGARTVVITDINAEKLSFARSIVECHTFQPRLDATPGQEATRLKQEAGFDLGADVVLECTGVETSAHTGILSLAPGGVFVQIGLGKAVQYLPIHAMCEKEIVMKTCFRYGPGDFEIALGLLESRKVSVSSFISSIVPFEKAPEAWDRTMRGQGIKNLIRGVGDGA</sequence>
<organism evidence="19 20">
    <name type="scientific">Fusarium longipes</name>
    <dbReference type="NCBI Taxonomy" id="694270"/>
    <lineage>
        <taxon>Eukaryota</taxon>
        <taxon>Fungi</taxon>
        <taxon>Dikarya</taxon>
        <taxon>Ascomycota</taxon>
        <taxon>Pezizomycotina</taxon>
        <taxon>Sordariomycetes</taxon>
        <taxon>Hypocreomycetidae</taxon>
        <taxon>Hypocreales</taxon>
        <taxon>Nectriaceae</taxon>
        <taxon>Fusarium</taxon>
    </lineage>
</organism>
<dbReference type="Gene3D" id="3.90.180.10">
    <property type="entry name" value="Medium-chain alcohol dehydrogenases, catalytic domain"/>
    <property type="match status" value="1"/>
</dbReference>
<dbReference type="CDD" id="cd05285">
    <property type="entry name" value="sorbitol_DH"/>
    <property type="match status" value="1"/>
</dbReference>
<dbReference type="AlphaFoldDB" id="A0A395T6N1"/>
<evidence type="ECO:0000256" key="4">
    <source>
        <dbReference type="ARBA" id="ARBA00022833"/>
    </source>
</evidence>
<dbReference type="PANTHER" id="PTHR43161:SF9">
    <property type="entry name" value="SORBITOL DEHYDROGENASE"/>
    <property type="match status" value="1"/>
</dbReference>
<dbReference type="EC" id="1.1.1.9" evidence="11"/>
<dbReference type="Gene3D" id="3.40.50.720">
    <property type="entry name" value="NAD(P)-binding Rossmann-like Domain"/>
    <property type="match status" value="2"/>
</dbReference>
<evidence type="ECO:0000313" key="20">
    <source>
        <dbReference type="Proteomes" id="UP000266234"/>
    </source>
</evidence>
<dbReference type="InterPro" id="IPR002347">
    <property type="entry name" value="SDR_fam"/>
</dbReference>
<dbReference type="SUPFAM" id="SSF50129">
    <property type="entry name" value="GroES-like"/>
    <property type="match status" value="1"/>
</dbReference>
<dbReference type="STRING" id="694270.A0A395T6N1"/>
<gene>
    <name evidence="19" type="ORF">FLONG3_1650</name>
</gene>
<evidence type="ECO:0000259" key="18">
    <source>
        <dbReference type="SMART" id="SM00829"/>
    </source>
</evidence>
<evidence type="ECO:0000256" key="2">
    <source>
        <dbReference type="ARBA" id="ARBA00008072"/>
    </source>
</evidence>
<evidence type="ECO:0000256" key="6">
    <source>
        <dbReference type="ARBA" id="ARBA00022935"/>
    </source>
</evidence>
<dbReference type="OrthoDB" id="3941538at2759"/>
<evidence type="ECO:0000256" key="11">
    <source>
        <dbReference type="ARBA" id="ARBA00026119"/>
    </source>
</evidence>
<dbReference type="InterPro" id="IPR002328">
    <property type="entry name" value="ADH_Zn_CS"/>
</dbReference>
<evidence type="ECO:0000256" key="15">
    <source>
        <dbReference type="ARBA" id="ARBA00039783"/>
    </source>
</evidence>